<dbReference type="AlphaFoldDB" id="A0A430SI72"/>
<sequence>MKWIGLVIRTAQGGSVDYVLFPALGEARGWARKEKMGEAVPFPQPRWLFPYPGEEWWVGYQEGGEVKVVAVFPKRLRALPGVRVLFRYAEHLKELMGPDASSDEPAFQARVALPFGQTDLRKQEAAP</sequence>
<dbReference type="Proteomes" id="UP000288051">
    <property type="component" value="Unassembled WGS sequence"/>
</dbReference>
<organism evidence="1 2">
    <name type="scientific">Thermus scotoductus</name>
    <dbReference type="NCBI Taxonomy" id="37636"/>
    <lineage>
        <taxon>Bacteria</taxon>
        <taxon>Thermotogati</taxon>
        <taxon>Deinococcota</taxon>
        <taxon>Deinococci</taxon>
        <taxon>Thermales</taxon>
        <taxon>Thermaceae</taxon>
        <taxon>Thermus</taxon>
    </lineage>
</organism>
<protein>
    <submittedName>
        <fullName evidence="1">Uncharacterized protein</fullName>
    </submittedName>
</protein>
<dbReference type="EMBL" id="PELZ01000008">
    <property type="protein sequence ID" value="RTH40334.1"/>
    <property type="molecule type" value="Genomic_DNA"/>
</dbReference>
<accession>A0A430SI72</accession>
<name>A0A430SI72_THESC</name>
<evidence type="ECO:0000313" key="1">
    <source>
        <dbReference type="EMBL" id="RTH40334.1"/>
    </source>
</evidence>
<evidence type="ECO:0000313" key="2">
    <source>
        <dbReference type="Proteomes" id="UP000288051"/>
    </source>
</evidence>
<comment type="caution">
    <text evidence="1">The sequence shown here is derived from an EMBL/GenBank/DDBJ whole genome shotgun (WGS) entry which is preliminary data.</text>
</comment>
<gene>
    <name evidence="1" type="ORF">CSW37_00335</name>
</gene>
<reference evidence="1 2" key="1">
    <citation type="journal article" date="2019" name="Extremophiles">
        <title>Biogeography of thermophiles and predominance of Thermus scotoductus in domestic water heaters.</title>
        <authorList>
            <person name="Wilpiszeski R.L."/>
            <person name="Zhang Z."/>
            <person name="House C.H."/>
        </authorList>
    </citation>
    <scope>NUCLEOTIDE SEQUENCE [LARGE SCALE GENOMIC DNA]</scope>
    <source>
        <strain evidence="1 2">24_S24</strain>
    </source>
</reference>
<dbReference type="RefSeq" id="WP_126208598.1">
    <property type="nucleotide sequence ID" value="NZ_PELZ01000008.1"/>
</dbReference>
<proteinExistence type="predicted"/>